<sequence length="91" mass="9858">MLSESLSDRSDKTSESNSFPTKHFNGNVKNLLETMGFAKSRSGDITKHSSEQQTVTTGATSSIGLAGTTKHLMHNRFSVNDILSPLNNMGK</sequence>
<name>A0A915Q0B5_9BILA</name>
<evidence type="ECO:0000313" key="3">
    <source>
        <dbReference type="WBParaSite" id="sdigi.contig52.g3051.t1"/>
    </source>
</evidence>
<feature type="compositionally biased region" description="Basic and acidic residues" evidence="1">
    <location>
        <begin position="1"/>
        <end position="14"/>
    </location>
</feature>
<evidence type="ECO:0000256" key="1">
    <source>
        <dbReference type="SAM" id="MobiDB-lite"/>
    </source>
</evidence>
<dbReference type="WBParaSite" id="sdigi.contig52.g3051.t1">
    <property type="protein sequence ID" value="sdigi.contig52.g3051.t1"/>
    <property type="gene ID" value="sdigi.contig52.g3051"/>
</dbReference>
<evidence type="ECO:0000313" key="2">
    <source>
        <dbReference type="Proteomes" id="UP000887581"/>
    </source>
</evidence>
<organism evidence="2 3">
    <name type="scientific">Setaria digitata</name>
    <dbReference type="NCBI Taxonomy" id="48799"/>
    <lineage>
        <taxon>Eukaryota</taxon>
        <taxon>Metazoa</taxon>
        <taxon>Ecdysozoa</taxon>
        <taxon>Nematoda</taxon>
        <taxon>Chromadorea</taxon>
        <taxon>Rhabditida</taxon>
        <taxon>Spirurina</taxon>
        <taxon>Spiruromorpha</taxon>
        <taxon>Filarioidea</taxon>
        <taxon>Setariidae</taxon>
        <taxon>Setaria</taxon>
    </lineage>
</organism>
<keyword evidence="2" id="KW-1185">Reference proteome</keyword>
<dbReference type="Proteomes" id="UP000887581">
    <property type="component" value="Unplaced"/>
</dbReference>
<proteinExistence type="predicted"/>
<accession>A0A915Q0B5</accession>
<reference evidence="3" key="1">
    <citation type="submission" date="2022-11" db="UniProtKB">
        <authorList>
            <consortium name="WormBaseParasite"/>
        </authorList>
    </citation>
    <scope>IDENTIFICATION</scope>
</reference>
<protein>
    <submittedName>
        <fullName evidence="3">Uncharacterized protein</fullName>
    </submittedName>
</protein>
<feature type="region of interest" description="Disordered" evidence="1">
    <location>
        <begin position="1"/>
        <end position="25"/>
    </location>
</feature>
<dbReference type="AlphaFoldDB" id="A0A915Q0B5"/>